<dbReference type="Pfam" id="PF00589">
    <property type="entry name" value="Phage_integrase"/>
    <property type="match status" value="1"/>
</dbReference>
<dbReference type="SUPFAM" id="SSF56349">
    <property type="entry name" value="DNA breaking-rejoining enzymes"/>
    <property type="match status" value="1"/>
</dbReference>
<dbReference type="EMBL" id="JAUOEL010000002">
    <property type="protein sequence ID" value="MDO5973875.1"/>
    <property type="molecule type" value="Genomic_DNA"/>
</dbReference>
<organism evidence="5 6">
    <name type="scientific">Flavivirga jejuensis</name>
    <dbReference type="NCBI Taxonomy" id="870487"/>
    <lineage>
        <taxon>Bacteria</taxon>
        <taxon>Pseudomonadati</taxon>
        <taxon>Bacteroidota</taxon>
        <taxon>Flavobacteriia</taxon>
        <taxon>Flavobacteriales</taxon>
        <taxon>Flavobacteriaceae</taxon>
        <taxon>Flavivirga</taxon>
    </lineage>
</organism>
<protein>
    <submittedName>
        <fullName evidence="5">Site-specific integrase</fullName>
    </submittedName>
</protein>
<dbReference type="InterPro" id="IPR050090">
    <property type="entry name" value="Tyrosine_recombinase_XerCD"/>
</dbReference>
<name>A0ABT8WL47_9FLAO</name>
<dbReference type="PANTHER" id="PTHR30349:SF64">
    <property type="entry name" value="PROPHAGE INTEGRASE INTD-RELATED"/>
    <property type="match status" value="1"/>
</dbReference>
<dbReference type="Pfam" id="PF13102">
    <property type="entry name" value="Phage_int_SAM_5"/>
    <property type="match status" value="1"/>
</dbReference>
<dbReference type="Pfam" id="PF17293">
    <property type="entry name" value="Arm-DNA-bind_5"/>
    <property type="match status" value="1"/>
</dbReference>
<dbReference type="RefSeq" id="WP_303301018.1">
    <property type="nucleotide sequence ID" value="NZ_BAABDA010000051.1"/>
</dbReference>
<dbReference type="Gene3D" id="1.10.150.130">
    <property type="match status" value="1"/>
</dbReference>
<evidence type="ECO:0000313" key="5">
    <source>
        <dbReference type="EMBL" id="MDO5973875.1"/>
    </source>
</evidence>
<evidence type="ECO:0000256" key="2">
    <source>
        <dbReference type="ARBA" id="ARBA00023125"/>
    </source>
</evidence>
<dbReference type="InterPro" id="IPR013762">
    <property type="entry name" value="Integrase-like_cat_sf"/>
</dbReference>
<sequence length="422" mass="49573">MKTKSTFAVIFFTRKSRSNPNQLSIYVRITVKGKRAEMSLKRSIAQNEWDSTKTKGRGNTEKIRVLNAYLDEVYNKLLQCHKQLLEEDKIISSDAIKSRYLGEDDNSKTLKELITYHNGNMIHVLKAGTMKNYYTTERYLQKFLQKKKRVKDIYLKQLNFRFITDFEHYLRTYKNSKKQLILSNNGVMKHLERFKKMVNLAIKLEWMNKNPFSQFQLKYNKYDREYLTERELHLLEATEFTSDRLQKIKDCFVFSCYTGLSYVDVKELTESNIVKGIDGNNWIYTKREKTDEQVKVPILPKAWAILEKYKVIQEKDFTTNNVLPISSNQKTNTYLKEIAKACGIHKNISFHVARHTFATTVMLSNGVPIETVSKLLGHTKLATTQIYARVVETKISEDIQNLLIRFESKKQQSQEQAKKVNF</sequence>
<proteinExistence type="inferred from homology"/>
<dbReference type="InterPro" id="IPR011010">
    <property type="entry name" value="DNA_brk_join_enz"/>
</dbReference>
<keyword evidence="2" id="KW-0238">DNA-binding</keyword>
<evidence type="ECO:0000259" key="4">
    <source>
        <dbReference type="PROSITE" id="PS51898"/>
    </source>
</evidence>
<dbReference type="InterPro" id="IPR025269">
    <property type="entry name" value="SAM-like_dom"/>
</dbReference>
<dbReference type="CDD" id="cd01185">
    <property type="entry name" value="INTN1_C_like"/>
    <property type="match status" value="1"/>
</dbReference>
<gene>
    <name evidence="5" type="ORF">Q4Q40_06725</name>
</gene>
<reference evidence="5" key="1">
    <citation type="submission" date="2023-07" db="EMBL/GenBank/DDBJ databases">
        <title>Two novel species in the genus Flavivirga.</title>
        <authorList>
            <person name="Kwon K."/>
        </authorList>
    </citation>
    <scope>NUCLEOTIDE SEQUENCE</scope>
    <source>
        <strain evidence="5">KACC 14158</strain>
    </source>
</reference>
<comment type="caution">
    <text evidence="5">The sequence shown here is derived from an EMBL/GenBank/DDBJ whole genome shotgun (WGS) entry which is preliminary data.</text>
</comment>
<dbReference type="PROSITE" id="PS51898">
    <property type="entry name" value="TYR_RECOMBINASE"/>
    <property type="match status" value="1"/>
</dbReference>
<dbReference type="InterPro" id="IPR010998">
    <property type="entry name" value="Integrase_recombinase_N"/>
</dbReference>
<feature type="domain" description="Tyr recombinase" evidence="4">
    <location>
        <begin position="222"/>
        <end position="404"/>
    </location>
</feature>
<keyword evidence="3" id="KW-0233">DNA recombination</keyword>
<dbReference type="PANTHER" id="PTHR30349">
    <property type="entry name" value="PHAGE INTEGRASE-RELATED"/>
    <property type="match status" value="1"/>
</dbReference>
<dbReference type="Proteomes" id="UP001176806">
    <property type="component" value="Unassembled WGS sequence"/>
</dbReference>
<evidence type="ECO:0000256" key="3">
    <source>
        <dbReference type="ARBA" id="ARBA00023172"/>
    </source>
</evidence>
<comment type="similarity">
    <text evidence="1">Belongs to the 'phage' integrase family.</text>
</comment>
<dbReference type="InterPro" id="IPR035386">
    <property type="entry name" value="Arm-DNA-bind_5"/>
</dbReference>
<accession>A0ABT8WL47</accession>
<dbReference type="Gene3D" id="1.10.443.10">
    <property type="entry name" value="Intergrase catalytic core"/>
    <property type="match status" value="1"/>
</dbReference>
<dbReference type="InterPro" id="IPR002104">
    <property type="entry name" value="Integrase_catalytic"/>
</dbReference>
<evidence type="ECO:0000313" key="6">
    <source>
        <dbReference type="Proteomes" id="UP001176806"/>
    </source>
</evidence>
<keyword evidence="6" id="KW-1185">Reference proteome</keyword>
<evidence type="ECO:0000256" key="1">
    <source>
        <dbReference type="ARBA" id="ARBA00008857"/>
    </source>
</evidence>